<feature type="domain" description="Thioredoxin" evidence="1">
    <location>
        <begin position="1"/>
        <end position="105"/>
    </location>
</feature>
<dbReference type="InterPro" id="IPR036249">
    <property type="entry name" value="Thioredoxin-like_sf"/>
</dbReference>
<gene>
    <name evidence="2" type="ORF">SAMN05444351_1370</name>
</gene>
<sequence length="123" mass="13010">MTTEVLDAGGYADAVAGPGIVLVDFRTDRSGSSRAFSAVFDAAAARHPDLRLAAVDTGAEEALTAELGVRSAPTLMAYRDGVLVFAEPGWLPADSLDLLVDTIRALDMPAVRAVYPEPLRQEH</sequence>
<dbReference type="AlphaFoldDB" id="A0A1M5FSB6"/>
<dbReference type="SUPFAM" id="SSF52833">
    <property type="entry name" value="Thioredoxin-like"/>
    <property type="match status" value="1"/>
</dbReference>
<dbReference type="Gene3D" id="3.40.30.10">
    <property type="entry name" value="Glutaredoxin"/>
    <property type="match status" value="1"/>
</dbReference>
<reference evidence="2 3" key="1">
    <citation type="submission" date="2016-11" db="EMBL/GenBank/DDBJ databases">
        <authorList>
            <person name="Jaros S."/>
            <person name="Januszkiewicz K."/>
            <person name="Wedrychowicz H."/>
        </authorList>
    </citation>
    <scope>NUCLEOTIDE SEQUENCE [LARGE SCALE GENOMIC DNA]</scope>
    <source>
        <strain evidence="2 3">DSM 45408</strain>
    </source>
</reference>
<organism evidence="2 3">
    <name type="scientific">Geodermatophilus nigrescens</name>
    <dbReference type="NCBI Taxonomy" id="1070870"/>
    <lineage>
        <taxon>Bacteria</taxon>
        <taxon>Bacillati</taxon>
        <taxon>Actinomycetota</taxon>
        <taxon>Actinomycetes</taxon>
        <taxon>Geodermatophilales</taxon>
        <taxon>Geodermatophilaceae</taxon>
        <taxon>Geodermatophilus</taxon>
    </lineage>
</organism>
<evidence type="ECO:0000313" key="3">
    <source>
        <dbReference type="Proteomes" id="UP000184471"/>
    </source>
</evidence>
<proteinExistence type="predicted"/>
<evidence type="ECO:0000313" key="2">
    <source>
        <dbReference type="EMBL" id="SHF94309.1"/>
    </source>
</evidence>
<name>A0A1M5FSB6_9ACTN</name>
<dbReference type="OrthoDB" id="9790390at2"/>
<evidence type="ECO:0000259" key="1">
    <source>
        <dbReference type="PROSITE" id="PS51352"/>
    </source>
</evidence>
<dbReference type="RefSeq" id="WP_073419243.1">
    <property type="nucleotide sequence ID" value="NZ_FQVX01000001.1"/>
</dbReference>
<keyword evidence="3" id="KW-1185">Reference proteome</keyword>
<protein>
    <submittedName>
        <fullName evidence="2">Thioredoxin</fullName>
    </submittedName>
</protein>
<dbReference type="Proteomes" id="UP000184471">
    <property type="component" value="Unassembled WGS sequence"/>
</dbReference>
<dbReference type="STRING" id="1070870.SAMN05444351_1370"/>
<dbReference type="EMBL" id="FQVX01000001">
    <property type="protein sequence ID" value="SHF94309.1"/>
    <property type="molecule type" value="Genomic_DNA"/>
</dbReference>
<dbReference type="PROSITE" id="PS51352">
    <property type="entry name" value="THIOREDOXIN_2"/>
    <property type="match status" value="1"/>
</dbReference>
<accession>A0A1M5FSB6</accession>
<dbReference type="Pfam" id="PF00085">
    <property type="entry name" value="Thioredoxin"/>
    <property type="match status" value="1"/>
</dbReference>
<dbReference type="InterPro" id="IPR013766">
    <property type="entry name" value="Thioredoxin_domain"/>
</dbReference>
<dbReference type="CDD" id="cd02947">
    <property type="entry name" value="TRX_family"/>
    <property type="match status" value="1"/>
</dbReference>